<dbReference type="AlphaFoldDB" id="W4V5B0"/>
<reference evidence="1" key="1">
    <citation type="journal article" date="2014" name="Genome Announc.">
        <title>Draft Genome Sequence of Clostridium straminisolvens Strain JCM 21531T, Isolated from a Cellulose-Degrading Bacterial Community.</title>
        <authorList>
            <person name="Yuki M."/>
            <person name="Oshima K."/>
            <person name="Suda W."/>
            <person name="Sakamoto M."/>
            <person name="Kitamura K."/>
            <person name="Iida T."/>
            <person name="Hattori M."/>
            <person name="Ohkuma M."/>
        </authorList>
    </citation>
    <scope>NUCLEOTIDE SEQUENCE [LARGE SCALE GENOMIC DNA]</scope>
    <source>
        <strain evidence="1">JCM 21531</strain>
    </source>
</reference>
<evidence type="ECO:0000313" key="2">
    <source>
        <dbReference type="Proteomes" id="UP000019109"/>
    </source>
</evidence>
<sequence length="105" mass="12038">MPIPEELSSVGENFNVLVEITLSYSAKPRRTRRGVKSYLSTWLDWCCSRIGEDYTTFTRRIFETGSSIDDDGNFEWVIGDVINRGITSNFSRKKNFAKILGSYLI</sequence>
<proteinExistence type="predicted"/>
<dbReference type="EMBL" id="BAVR01000011">
    <property type="protein sequence ID" value="GAE87924.1"/>
    <property type="molecule type" value="Genomic_DNA"/>
</dbReference>
<evidence type="ECO:0000313" key="1">
    <source>
        <dbReference type="EMBL" id="GAE87924.1"/>
    </source>
</evidence>
<keyword evidence="2" id="KW-1185">Reference proteome</keyword>
<protein>
    <submittedName>
        <fullName evidence="1">Uncharacterized protein</fullName>
    </submittedName>
</protein>
<gene>
    <name evidence="1" type="ORF">JCM21531_1332</name>
</gene>
<name>W4V5B0_9FIRM</name>
<organism evidence="1 2">
    <name type="scientific">Acetivibrio straminisolvens JCM 21531</name>
    <dbReference type="NCBI Taxonomy" id="1294263"/>
    <lineage>
        <taxon>Bacteria</taxon>
        <taxon>Bacillati</taxon>
        <taxon>Bacillota</taxon>
        <taxon>Clostridia</taxon>
        <taxon>Eubacteriales</taxon>
        <taxon>Oscillospiraceae</taxon>
        <taxon>Acetivibrio</taxon>
    </lineage>
</organism>
<accession>W4V5B0</accession>
<dbReference type="Proteomes" id="UP000019109">
    <property type="component" value="Unassembled WGS sequence"/>
</dbReference>
<comment type="caution">
    <text evidence="1">The sequence shown here is derived from an EMBL/GenBank/DDBJ whole genome shotgun (WGS) entry which is preliminary data.</text>
</comment>
<dbReference type="STRING" id="1294263.JCM21531_1332"/>